<feature type="domain" description="Peptidase M28" evidence="1">
    <location>
        <begin position="205"/>
        <end position="395"/>
    </location>
</feature>
<keyword evidence="3" id="KW-1185">Reference proteome</keyword>
<reference evidence="2 3" key="1">
    <citation type="journal article" date="2020" name="Int. J. Syst. Evol. Microbiol.">
        <title>Novel acetic acid bacteria from cider fermentations: Acetobacter conturbans sp. nov. and Acetobacter fallax sp. nov.</title>
        <authorList>
            <person name="Sombolestani A.S."/>
            <person name="Cleenwerck I."/>
            <person name="Cnockaert M."/>
            <person name="Borremans W."/>
            <person name="Wieme A.D."/>
            <person name="De Vuyst L."/>
            <person name="Vandamme P."/>
        </authorList>
    </citation>
    <scope>NUCLEOTIDE SEQUENCE [LARGE SCALE GENOMIC DNA]</scope>
    <source>
        <strain evidence="2 3">LMG 30640</strain>
    </source>
</reference>
<dbReference type="PANTHER" id="PTHR10404">
    <property type="entry name" value="N-ACETYLATED-ALPHA-LINKED ACIDIC DIPEPTIDASE"/>
    <property type="match status" value="1"/>
</dbReference>
<dbReference type="Gene3D" id="3.50.30.30">
    <property type="match status" value="1"/>
</dbReference>
<comment type="caution">
    <text evidence="2">The sequence shown here is derived from an EMBL/GenBank/DDBJ whole genome shotgun (WGS) entry which is preliminary data.</text>
</comment>
<dbReference type="PANTHER" id="PTHR10404:SF46">
    <property type="entry name" value="VACUOLAR PROTEIN SORTING-ASSOCIATED PROTEIN 70"/>
    <property type="match status" value="1"/>
</dbReference>
<evidence type="ECO:0000313" key="2">
    <source>
        <dbReference type="EMBL" id="NHN84157.1"/>
    </source>
</evidence>
<proteinExistence type="predicted"/>
<sequence length="570" mass="62178">MDVMMAHMTEFARRTKMSGSPDEYASFLYLEKTLTGYGYDTTLFRHAAYISEPGEAQIEIDGVFPTCITHSFSQSTPATGISGEVIWAGRGDPADFADRNVAGKIVLMDGIANPGASLRAGQAGAIGQIQISPHEHLHDMCISPVWGSPTDIEQGNLPKTAVVSVLNHVGVSLKQRLAKGETVTATLHTRVITEWRKIPLLVAELTSPRDNDDSFVLLSGHHDAWYFGVMDNGSANATMLEAARVLAERRAEWQRGLRLCFWSGHSHGRYAGSAWYADHYWEELAGRCAAHVNVDSTGGKGATVLADAPVSAELAALAMRAVKREAGQDLTGRRMLRAGDQSFWGIGIPSMFMSLSEQPAVPGSGKDDRQGGGLGWWWHTPEDLIDKIDPEFLLRDTKVYVDVLWQLLASAILPLDYQSATAALLSELEALQNHLDGRFSLTSLVARARQLHAQCVGLRYTLAETMEERKIPAINTALIAVSRAFVPVDYTTGDRFGHDPALPQHAWPVLDPLRKLVDVPAETDESLFLEVAAQRSVNRMMFALQQAIAALQPVAAQDSVGEALQTQTGE</sequence>
<accession>A0ABX0JQ63</accession>
<evidence type="ECO:0000313" key="3">
    <source>
        <dbReference type="Proteomes" id="UP000635278"/>
    </source>
</evidence>
<name>A0ABX0JQ63_9PROT</name>
<dbReference type="Proteomes" id="UP000635278">
    <property type="component" value="Unassembled WGS sequence"/>
</dbReference>
<dbReference type="EMBL" id="WOTB01000005">
    <property type="protein sequence ID" value="NHN84157.1"/>
    <property type="molecule type" value="Genomic_DNA"/>
</dbReference>
<organism evidence="2 3">
    <name type="scientific">Acetobacter musti</name>
    <dbReference type="NCBI Taxonomy" id="864732"/>
    <lineage>
        <taxon>Bacteria</taxon>
        <taxon>Pseudomonadati</taxon>
        <taxon>Pseudomonadota</taxon>
        <taxon>Alphaproteobacteria</taxon>
        <taxon>Acetobacterales</taxon>
        <taxon>Acetobacteraceae</taxon>
        <taxon>Acetobacter</taxon>
    </lineage>
</organism>
<dbReference type="InterPro" id="IPR007484">
    <property type="entry name" value="Peptidase_M28"/>
</dbReference>
<dbReference type="SUPFAM" id="SSF53187">
    <property type="entry name" value="Zn-dependent exopeptidases"/>
    <property type="match status" value="1"/>
</dbReference>
<dbReference type="SUPFAM" id="SSF52025">
    <property type="entry name" value="PA domain"/>
    <property type="match status" value="1"/>
</dbReference>
<gene>
    <name evidence="2" type="ORF">GOB93_05795</name>
</gene>
<dbReference type="Pfam" id="PF04389">
    <property type="entry name" value="Peptidase_M28"/>
    <property type="match status" value="1"/>
</dbReference>
<evidence type="ECO:0000259" key="1">
    <source>
        <dbReference type="Pfam" id="PF04389"/>
    </source>
</evidence>
<protein>
    <submittedName>
        <fullName evidence="2">M28 family peptidase</fullName>
    </submittedName>
</protein>
<dbReference type="Gene3D" id="3.40.630.10">
    <property type="entry name" value="Zn peptidases"/>
    <property type="match status" value="1"/>
</dbReference>
<dbReference type="InterPro" id="IPR046450">
    <property type="entry name" value="PA_dom_sf"/>
</dbReference>
<dbReference type="InterPro" id="IPR039373">
    <property type="entry name" value="Peptidase_M28B"/>
</dbReference>